<comment type="caution">
    <text evidence="1">The sequence shown here is derived from an EMBL/GenBank/DDBJ whole genome shotgun (WGS) entry which is preliminary data.</text>
</comment>
<keyword evidence="2" id="KW-1185">Reference proteome</keyword>
<dbReference type="AlphaFoldDB" id="A0A8J2SBA6"/>
<accession>A0A8J2SBA6</accession>
<gene>
    <name evidence="1" type="ORF">PECAL_1P16030</name>
</gene>
<reference evidence="1" key="1">
    <citation type="submission" date="2021-11" db="EMBL/GenBank/DDBJ databases">
        <authorList>
            <consortium name="Genoscope - CEA"/>
            <person name="William W."/>
        </authorList>
    </citation>
    <scope>NUCLEOTIDE SEQUENCE</scope>
</reference>
<protein>
    <submittedName>
        <fullName evidence="1">Uncharacterized protein</fullName>
    </submittedName>
</protein>
<evidence type="ECO:0000313" key="1">
    <source>
        <dbReference type="EMBL" id="CAH0365179.1"/>
    </source>
</evidence>
<feature type="non-terminal residue" evidence="1">
    <location>
        <position position="76"/>
    </location>
</feature>
<evidence type="ECO:0000313" key="2">
    <source>
        <dbReference type="Proteomes" id="UP000789595"/>
    </source>
</evidence>
<dbReference type="Proteomes" id="UP000789595">
    <property type="component" value="Unassembled WGS sequence"/>
</dbReference>
<name>A0A8J2SBA6_9STRA</name>
<dbReference type="EMBL" id="CAKKNE010000001">
    <property type="protein sequence ID" value="CAH0365179.1"/>
    <property type="molecule type" value="Genomic_DNA"/>
</dbReference>
<feature type="non-terminal residue" evidence="1">
    <location>
        <position position="1"/>
    </location>
</feature>
<proteinExistence type="predicted"/>
<organism evidence="1 2">
    <name type="scientific">Pelagomonas calceolata</name>
    <dbReference type="NCBI Taxonomy" id="35677"/>
    <lineage>
        <taxon>Eukaryota</taxon>
        <taxon>Sar</taxon>
        <taxon>Stramenopiles</taxon>
        <taxon>Ochrophyta</taxon>
        <taxon>Pelagophyceae</taxon>
        <taxon>Pelagomonadales</taxon>
        <taxon>Pelagomonadaceae</taxon>
        <taxon>Pelagomonas</taxon>
    </lineage>
</organism>
<sequence>AAGGVAPTGRARRRHLVARLRRAVHRGSAEDNNIALSSSRAQTQATANNCMWTTIANKTLPMLQHGPAPPSPRLLL</sequence>